<sequence length="76" mass="8626">MKHSSMQNRSFIVRDMESDSSSSGEEECLAKKAVALTYRQRNQRVLIRDAFKKKISAATSLLKNSLLDIEKCAFDV</sequence>
<name>A0ABP0G4X1_CLALP</name>
<proteinExistence type="predicted"/>
<reference evidence="2 3" key="1">
    <citation type="submission" date="2024-02" db="EMBL/GenBank/DDBJ databases">
        <authorList>
            <person name="Daric V."/>
            <person name="Darras S."/>
        </authorList>
    </citation>
    <scope>NUCLEOTIDE SEQUENCE [LARGE SCALE GENOMIC DNA]</scope>
</reference>
<gene>
    <name evidence="2" type="ORF">CVLEPA_LOCUS16924</name>
</gene>
<evidence type="ECO:0000313" key="2">
    <source>
        <dbReference type="EMBL" id="CAK8685834.1"/>
    </source>
</evidence>
<dbReference type="Proteomes" id="UP001642483">
    <property type="component" value="Unassembled WGS sequence"/>
</dbReference>
<comment type="caution">
    <text evidence="2">The sequence shown here is derived from an EMBL/GenBank/DDBJ whole genome shotgun (WGS) entry which is preliminary data.</text>
</comment>
<protein>
    <submittedName>
        <fullName evidence="2">Uncharacterized protein</fullName>
    </submittedName>
</protein>
<accession>A0ABP0G4X1</accession>
<dbReference type="EMBL" id="CAWYQH010000101">
    <property type="protein sequence ID" value="CAK8685834.1"/>
    <property type="molecule type" value="Genomic_DNA"/>
</dbReference>
<evidence type="ECO:0000256" key="1">
    <source>
        <dbReference type="SAM" id="MobiDB-lite"/>
    </source>
</evidence>
<keyword evidence="3" id="KW-1185">Reference proteome</keyword>
<evidence type="ECO:0000313" key="3">
    <source>
        <dbReference type="Proteomes" id="UP001642483"/>
    </source>
</evidence>
<feature type="compositionally biased region" description="Polar residues" evidence="1">
    <location>
        <begin position="1"/>
        <end position="10"/>
    </location>
</feature>
<feature type="region of interest" description="Disordered" evidence="1">
    <location>
        <begin position="1"/>
        <end position="24"/>
    </location>
</feature>
<organism evidence="2 3">
    <name type="scientific">Clavelina lepadiformis</name>
    <name type="common">Light-bulb sea squirt</name>
    <name type="synonym">Ascidia lepadiformis</name>
    <dbReference type="NCBI Taxonomy" id="159417"/>
    <lineage>
        <taxon>Eukaryota</taxon>
        <taxon>Metazoa</taxon>
        <taxon>Chordata</taxon>
        <taxon>Tunicata</taxon>
        <taxon>Ascidiacea</taxon>
        <taxon>Aplousobranchia</taxon>
        <taxon>Clavelinidae</taxon>
        <taxon>Clavelina</taxon>
    </lineage>
</organism>